<dbReference type="EMBL" id="FIZP01000005">
    <property type="protein sequence ID" value="CZE47976.1"/>
    <property type="molecule type" value="Genomic_DNA"/>
</dbReference>
<dbReference type="GO" id="GO:0015031">
    <property type="term" value="P:protein transport"/>
    <property type="evidence" value="ECO:0007669"/>
    <property type="project" value="UniProtKB-KW"/>
</dbReference>
<reference evidence="15 16" key="1">
    <citation type="submission" date="2016-02" db="EMBL/GenBank/DDBJ databases">
        <authorList>
            <consortium name="Pathogen Informatics"/>
        </authorList>
    </citation>
    <scope>NUCLEOTIDE SEQUENCE [LARGE SCALE GENOMIC DNA]</scope>
    <source>
        <strain evidence="15 16">RC20</strain>
    </source>
</reference>
<dbReference type="Pfam" id="PF05662">
    <property type="entry name" value="YadA_stalk"/>
    <property type="match status" value="3"/>
</dbReference>
<dbReference type="Pfam" id="PF03895">
    <property type="entry name" value="YadA_anchor"/>
    <property type="match status" value="1"/>
</dbReference>
<sequence>MNKTYKHIYKEGVGWVAVAENASCCSKMSKKGSVVSSSVSSVLLSLKSLSMAVALALGVSIVLPTNVFAAYAEGEAKEIANTSVGIGSNTAIWYHDDPRGNGSEYSVLLGYGTLAGGSRDWANTNKVSENHVYGTKADYSTVIGASSYTGSGATGGTALGAFAGAVNKYAIAIGAGVSNTEFGALAAGEGSISIGHQAITEAGAAGAIALGSGAVTKGSMSIAIGSAGVNTEGKAYVGAKTLGLGGVAIGGNAEANGGGVAVGINVKAGDSTGAVGIGSDITASGNNAIVLGWGGEGSGKNSQAYGTQSKATAENAIALGTGAQATAKNTIAIGTGNVVSGENSGAFGDPNTVSGTGSYSFGNDNKITANNAFVLGNDVENGVNGSVVLGNGSKVAEAVSTSKVTVKNINYENFAGNAPISTVSIGSVGGERTLTNVAAGRVEATSTDAINGSQLYATNNTIGTLAKSVARHLGGGAKVEPNGGILNPTYVIKGKSLTTVGTALNELEVNKAEKDASNITVTEKAKWREKLAINDYGVTSGSDLISVDKTPGDSTTPTEFKLNTSKLDTKLTEVNTDITSLKTDVAEKASKDLSNITEAGKTVIKNAAGVDELEKTLTDGVFSVSANDEATDKIAKNENIKFVNGKNTNVTYDKDTNKFTYDINKVLTGLTSAEFKDGGKTTNITAGGTTYEDKTDPANPKTTTINSDGLTVASGNPSKAGTTINKDGISTNKLEIVTDPNDPTKTIDVGSTVADFTDSTKGLFKVKAGDNETAITSGKIVTFVADAGKNKDNLTVANANGTITYKLADDVKFDSVIATDKIALGNGTNNTTEITKDGITTNKLTIGGKDISTTLANLSNDILKSGNSAPIVYTDANGNKLSKDSDGKYYKDSDLDNNGKPITGATNSEPAGTALLNPNGTVATATKLGNVAAGTIADKSTDAVNGSQLFATNESVKANTENIADLDDKVNANTTKITSLETKIAGATGSTTTINNILGSDTKSGYVDEKGQLTDTGKAALATYNSSGQTTTKNESIISAIKNINEQGTKFFHVGDGSVKTGTKSKDDSSAYGLGAIAIGMNALAGVDTSAKNAIAIGTGAQATAENSISIGTGNKVSGANSGAFGDPNTVSGTGSYAFGNNNKIEANNAFVLGNDASIAAKNDGAVALGNKTNVTVADGVALGSNSVANRAGGMAGFIPSSASAAQKTAIAATTKGSLGAVSVGNKDATRQITNVAAGSEDSDAVNVAQLKAVSNSAVNIDQLNAGLQNVYNQMGEYRADALAGTASAMAIGNLPQATIPGKGMMALGAGYYESESAMAIGLSKMSDSGKWVFKAAASYDSQENVGAAASVGFHF</sequence>
<keyword evidence="6" id="KW-0812">Transmembrane</keyword>
<evidence type="ECO:0000256" key="7">
    <source>
        <dbReference type="ARBA" id="ARBA00022729"/>
    </source>
</evidence>
<keyword evidence="4" id="KW-0813">Transport</keyword>
<feature type="domain" description="Trimeric autotransporter adhesin YadA-like head" evidence="13">
    <location>
        <begin position="1161"/>
        <end position="1187"/>
    </location>
</feature>
<keyword evidence="10" id="KW-0998">Cell outer membrane</keyword>
<evidence type="ECO:0000256" key="2">
    <source>
        <dbReference type="ARBA" id="ARBA00004442"/>
    </source>
</evidence>
<comment type="subcellular location">
    <subcellularLocation>
        <location evidence="2">Cell outer membrane</location>
    </subcellularLocation>
    <subcellularLocation>
        <location evidence="1">Cell surface</location>
    </subcellularLocation>
</comment>
<keyword evidence="16" id="KW-1185">Reference proteome</keyword>
<dbReference type="InterPro" id="IPR045584">
    <property type="entry name" value="Pilin-like"/>
</dbReference>
<protein>
    <submittedName>
        <fullName evidence="15">Putative adhesin</fullName>
    </submittedName>
</protein>
<feature type="domain" description="Trimeric autotransporter adhesin YadA-like head" evidence="13">
    <location>
        <begin position="325"/>
        <end position="348"/>
    </location>
</feature>
<dbReference type="InterPro" id="IPR008635">
    <property type="entry name" value="Coiled_stalk_dom"/>
</dbReference>
<feature type="domain" description="Trimeric autotransporter adhesin YadA-like C-terminal membrane anchor" evidence="12">
    <location>
        <begin position="1296"/>
        <end position="1356"/>
    </location>
</feature>
<keyword evidence="5" id="KW-1134">Transmembrane beta strand</keyword>
<dbReference type="InterPro" id="IPR011049">
    <property type="entry name" value="Serralysin-like_metalloprot_C"/>
</dbReference>
<dbReference type="InterPro" id="IPR008640">
    <property type="entry name" value="Adhesin_Head_dom"/>
</dbReference>
<evidence type="ECO:0000313" key="15">
    <source>
        <dbReference type="EMBL" id="CZE47976.1"/>
    </source>
</evidence>
<dbReference type="CDD" id="cd12820">
    <property type="entry name" value="LbR_YadA-like"/>
    <property type="match status" value="2"/>
</dbReference>
<dbReference type="RefSeq" id="WP_075540265.1">
    <property type="nucleotide sequence ID" value="NZ_CP053844.1"/>
</dbReference>
<feature type="domain" description="Trimeric autotransporter adhesin YadA-like head" evidence="13">
    <location>
        <begin position="1090"/>
        <end position="1114"/>
    </location>
</feature>
<evidence type="ECO:0000256" key="6">
    <source>
        <dbReference type="ARBA" id="ARBA00022692"/>
    </source>
</evidence>
<evidence type="ECO:0000259" key="14">
    <source>
        <dbReference type="Pfam" id="PF05662"/>
    </source>
</evidence>
<proteinExistence type="inferred from homology"/>
<evidence type="ECO:0000256" key="3">
    <source>
        <dbReference type="ARBA" id="ARBA00005848"/>
    </source>
</evidence>
<evidence type="ECO:0000256" key="5">
    <source>
        <dbReference type="ARBA" id="ARBA00022452"/>
    </source>
</evidence>
<keyword evidence="7" id="KW-0732">Signal</keyword>
<evidence type="ECO:0000256" key="4">
    <source>
        <dbReference type="ARBA" id="ARBA00022448"/>
    </source>
</evidence>
<name>A0A128EGJ2_9BACT</name>
<evidence type="ECO:0000256" key="11">
    <source>
        <dbReference type="SAM" id="MobiDB-lite"/>
    </source>
</evidence>
<feature type="region of interest" description="Disordered" evidence="11">
    <location>
        <begin position="885"/>
        <end position="912"/>
    </location>
</feature>
<dbReference type="Pfam" id="PF05658">
    <property type="entry name" value="YadA_head"/>
    <property type="match status" value="4"/>
</dbReference>
<accession>A0A128EGJ2</accession>
<keyword evidence="8" id="KW-0653">Protein transport</keyword>
<dbReference type="SUPFAM" id="SSF101967">
    <property type="entry name" value="Adhesin YadA, collagen-binding domain"/>
    <property type="match status" value="3"/>
</dbReference>
<feature type="compositionally biased region" description="Basic and acidic residues" evidence="11">
    <location>
        <begin position="885"/>
        <end position="894"/>
    </location>
</feature>
<dbReference type="Proteomes" id="UP000069632">
    <property type="component" value="Unassembled WGS sequence"/>
</dbReference>
<feature type="domain" description="Trimeric autotransporter adhesin YadA-like head" evidence="13">
    <location>
        <begin position="298"/>
        <end position="323"/>
    </location>
</feature>
<evidence type="ECO:0000256" key="1">
    <source>
        <dbReference type="ARBA" id="ARBA00004241"/>
    </source>
</evidence>
<dbReference type="Gene3D" id="3.30.1300.30">
    <property type="entry name" value="GSPII I/J protein-like"/>
    <property type="match status" value="1"/>
</dbReference>
<dbReference type="Gene3D" id="6.10.250.2120">
    <property type="match status" value="1"/>
</dbReference>
<dbReference type="InterPro" id="IPR005594">
    <property type="entry name" value="YadA_C"/>
</dbReference>
<evidence type="ECO:0000259" key="13">
    <source>
        <dbReference type="Pfam" id="PF05658"/>
    </source>
</evidence>
<dbReference type="Gene3D" id="6.20.50.100">
    <property type="match status" value="1"/>
</dbReference>
<gene>
    <name evidence="15" type="primary">yadA_2</name>
    <name evidence="15" type="ORF">ERS672216_01165</name>
</gene>
<evidence type="ECO:0000259" key="12">
    <source>
        <dbReference type="Pfam" id="PF03895"/>
    </source>
</evidence>
<comment type="similarity">
    <text evidence="3">Belongs to the autotransporter-2 (AT-2) (TC 1.B.40) family.</text>
</comment>
<feature type="domain" description="Trimeric autotransporter adhesin YadA-like stalk" evidence="14">
    <location>
        <begin position="1232"/>
        <end position="1266"/>
    </location>
</feature>
<evidence type="ECO:0000256" key="9">
    <source>
        <dbReference type="ARBA" id="ARBA00023136"/>
    </source>
</evidence>
<keyword evidence="9" id="KW-0472">Membrane</keyword>
<evidence type="ECO:0000313" key="16">
    <source>
        <dbReference type="Proteomes" id="UP000069632"/>
    </source>
</evidence>
<feature type="domain" description="Trimeric autotransporter adhesin YadA-like stalk" evidence="14">
    <location>
        <begin position="434"/>
        <end position="469"/>
    </location>
</feature>
<organism evidence="15 16">
    <name type="scientific">Campylobacter geochelonis</name>
    <dbReference type="NCBI Taxonomy" id="1780362"/>
    <lineage>
        <taxon>Bacteria</taxon>
        <taxon>Pseudomonadati</taxon>
        <taxon>Campylobacterota</taxon>
        <taxon>Epsilonproteobacteria</taxon>
        <taxon>Campylobacterales</taxon>
        <taxon>Campylobacteraceae</taxon>
        <taxon>Campylobacter</taxon>
    </lineage>
</organism>
<evidence type="ECO:0000256" key="8">
    <source>
        <dbReference type="ARBA" id="ARBA00022927"/>
    </source>
</evidence>
<dbReference type="GO" id="GO:0009986">
    <property type="term" value="C:cell surface"/>
    <property type="evidence" value="ECO:0007669"/>
    <property type="project" value="UniProtKB-SubCell"/>
</dbReference>
<feature type="domain" description="Trimeric autotransporter adhesin YadA-like stalk" evidence="14">
    <location>
        <begin position="930"/>
        <end position="971"/>
    </location>
</feature>
<dbReference type="Gene3D" id="2.150.10.10">
    <property type="entry name" value="Serralysin-like metalloprotease, C-terminal"/>
    <property type="match status" value="3"/>
</dbReference>
<dbReference type="Gene3D" id="1.20.5.170">
    <property type="match status" value="2"/>
</dbReference>
<dbReference type="GO" id="GO:0009279">
    <property type="term" value="C:cell outer membrane"/>
    <property type="evidence" value="ECO:0007669"/>
    <property type="project" value="UniProtKB-SubCell"/>
</dbReference>
<evidence type="ECO:0000256" key="10">
    <source>
        <dbReference type="ARBA" id="ARBA00023237"/>
    </source>
</evidence>
<dbReference type="OrthoDB" id="1631723at2"/>
<dbReference type="SUPFAM" id="SSF54523">
    <property type="entry name" value="Pili subunits"/>
    <property type="match status" value="1"/>
</dbReference>